<organism evidence="1 2">
    <name type="scientific">Cohaesibacter gelatinilyticus</name>
    <dbReference type="NCBI Taxonomy" id="372072"/>
    <lineage>
        <taxon>Bacteria</taxon>
        <taxon>Pseudomonadati</taxon>
        <taxon>Pseudomonadota</taxon>
        <taxon>Alphaproteobacteria</taxon>
        <taxon>Hyphomicrobiales</taxon>
        <taxon>Cohaesibacteraceae</taxon>
    </lineage>
</organism>
<dbReference type="EMBL" id="OBEL01000010">
    <property type="protein sequence ID" value="SNZ21579.1"/>
    <property type="molecule type" value="Genomic_DNA"/>
</dbReference>
<evidence type="ECO:0000313" key="1">
    <source>
        <dbReference type="EMBL" id="SNZ21579.1"/>
    </source>
</evidence>
<proteinExistence type="predicted"/>
<gene>
    <name evidence="1" type="ORF">SAMN06265368_4702</name>
</gene>
<keyword evidence="2" id="KW-1185">Reference proteome</keyword>
<reference evidence="1 2" key="1">
    <citation type="submission" date="2017-09" db="EMBL/GenBank/DDBJ databases">
        <authorList>
            <person name="Ehlers B."/>
            <person name="Leendertz F.H."/>
        </authorList>
    </citation>
    <scope>NUCLEOTIDE SEQUENCE [LARGE SCALE GENOMIC DNA]</scope>
    <source>
        <strain evidence="1 2">DSM 18289</strain>
    </source>
</reference>
<dbReference type="AlphaFoldDB" id="A0A285PIM4"/>
<protein>
    <submittedName>
        <fullName evidence="1">Uncharacterized protein</fullName>
    </submittedName>
</protein>
<sequence length="144" mass="16100">MFKLVSSTLSLTLLLGTLTFIGMSFGTATEASADSCWWHNGSLMRLQARGSQRWFSYERPRAGLSVSPGTLLFNGEKRGNYYTGTARTFSRHCPDAPNLYNVSGPVARSQTKVTMSGTRQVFKHCRPTGRYVTDQLVFTYSHRC</sequence>
<dbReference type="RefSeq" id="WP_097155963.1">
    <property type="nucleotide sequence ID" value="NZ_OBEL01000010.1"/>
</dbReference>
<name>A0A285PIM4_9HYPH</name>
<evidence type="ECO:0000313" key="2">
    <source>
        <dbReference type="Proteomes" id="UP000219439"/>
    </source>
</evidence>
<dbReference type="OrthoDB" id="8611435at2"/>
<dbReference type="Proteomes" id="UP000219439">
    <property type="component" value="Unassembled WGS sequence"/>
</dbReference>
<accession>A0A285PIM4</accession>